<dbReference type="InterPro" id="IPR023090">
    <property type="entry name" value="UPF0702_alpha/beta_dom_sf"/>
</dbReference>
<evidence type="ECO:0000313" key="10">
    <source>
        <dbReference type="EMBL" id="MDY0410223.1"/>
    </source>
</evidence>
<evidence type="ECO:0000259" key="8">
    <source>
        <dbReference type="Pfam" id="PF04239"/>
    </source>
</evidence>
<comment type="caution">
    <text evidence="10">The sequence shown here is derived from an EMBL/GenBank/DDBJ whole genome shotgun (WGS) entry which is preliminary data.</text>
</comment>
<dbReference type="PANTHER" id="PTHR34582:SF7">
    <property type="entry name" value="UPF0702 TRANSMEMBRANE PROTEIN YDFS"/>
    <property type="match status" value="1"/>
</dbReference>
<dbReference type="PANTHER" id="PTHR34582">
    <property type="entry name" value="UPF0702 TRANSMEMBRANE PROTEIN YCAP"/>
    <property type="match status" value="1"/>
</dbReference>
<keyword evidence="6 7" id="KW-0472">Membrane</keyword>
<feature type="transmembrane region" description="Helical" evidence="7">
    <location>
        <begin position="32"/>
        <end position="52"/>
    </location>
</feature>
<keyword evidence="3" id="KW-1003">Cell membrane</keyword>
<dbReference type="RefSeq" id="WP_320381093.1">
    <property type="nucleotide sequence ID" value="NZ_JAWDIQ010000003.1"/>
</dbReference>
<keyword evidence="4 7" id="KW-0812">Transmembrane</keyword>
<evidence type="ECO:0000256" key="3">
    <source>
        <dbReference type="ARBA" id="ARBA00022475"/>
    </source>
</evidence>
<dbReference type="EMBL" id="JAWDIQ010000003">
    <property type="protein sequence ID" value="MDY0410223.1"/>
    <property type="molecule type" value="Genomic_DNA"/>
</dbReference>
<comment type="subcellular location">
    <subcellularLocation>
        <location evidence="1">Cell membrane</location>
        <topology evidence="1">Multi-pass membrane protein</topology>
    </subcellularLocation>
</comment>
<evidence type="ECO:0000256" key="1">
    <source>
        <dbReference type="ARBA" id="ARBA00004651"/>
    </source>
</evidence>
<evidence type="ECO:0000313" key="11">
    <source>
        <dbReference type="Proteomes" id="UP001275315"/>
    </source>
</evidence>
<sequence length="232" mass="25838">MSLSTLCLRLGISFFTLLILTRMMGRKEISQMTFFNFISAISIGTIGASLAIDSTVSIRNGLFALIGWAIFTLVLGWLNLKSETARKLVTGDPLIVIKDGEIMEDKLRHARLDINSLNTLLRKKNVFSIADVDYAIFETDGKLSVMKKQDKQPVTKKEAGITITKKKVFPIATGVISDGQAMTANLAKLHLNENWLENQLQMAGVDSPENVFYAEVQEDGTLYVDFKEEKLD</sequence>
<protein>
    <submittedName>
        <fullName evidence="10">DUF421 domain-containing protein</fullName>
    </submittedName>
</protein>
<organism evidence="10 11">
    <name type="scientific">Paracerasibacillus soli</name>
    <dbReference type="NCBI Taxonomy" id="480284"/>
    <lineage>
        <taxon>Bacteria</taxon>
        <taxon>Bacillati</taxon>
        <taxon>Bacillota</taxon>
        <taxon>Bacilli</taxon>
        <taxon>Bacillales</taxon>
        <taxon>Bacillaceae</taxon>
        <taxon>Paracerasibacillus</taxon>
    </lineage>
</organism>
<keyword evidence="5 7" id="KW-1133">Transmembrane helix</keyword>
<evidence type="ECO:0000259" key="9">
    <source>
        <dbReference type="Pfam" id="PF20730"/>
    </source>
</evidence>
<gene>
    <name evidence="10" type="ORF">RWD45_18785</name>
</gene>
<evidence type="ECO:0000256" key="2">
    <source>
        <dbReference type="ARBA" id="ARBA00006448"/>
    </source>
</evidence>
<feature type="transmembrane region" description="Helical" evidence="7">
    <location>
        <begin position="58"/>
        <end position="78"/>
    </location>
</feature>
<accession>A0ABU5CV26</accession>
<reference evidence="10 11" key="1">
    <citation type="submission" date="2023-10" db="EMBL/GenBank/DDBJ databases">
        <title>Virgibacillus soli CC-YMP-6 genome.</title>
        <authorList>
            <person name="Miliotis G."/>
            <person name="Sengupta P."/>
            <person name="Hameed A."/>
            <person name="Chuvochina M."/>
            <person name="Mcdonagh F."/>
            <person name="Simpson A.C."/>
            <person name="Singh N.K."/>
            <person name="Rekha P.D."/>
            <person name="Raman K."/>
            <person name="Hugenholtz P."/>
            <person name="Venkateswaran K."/>
        </authorList>
    </citation>
    <scope>NUCLEOTIDE SEQUENCE [LARGE SCALE GENOMIC DNA]</scope>
    <source>
        <strain evidence="10 11">CC-YMP-6</strain>
    </source>
</reference>
<dbReference type="Pfam" id="PF20730">
    <property type="entry name" value="YetF_N"/>
    <property type="match status" value="1"/>
</dbReference>
<evidence type="ECO:0000256" key="4">
    <source>
        <dbReference type="ARBA" id="ARBA00022692"/>
    </source>
</evidence>
<dbReference type="Pfam" id="PF04239">
    <property type="entry name" value="DUF421"/>
    <property type="match status" value="1"/>
</dbReference>
<dbReference type="InterPro" id="IPR048454">
    <property type="entry name" value="YetF_N"/>
</dbReference>
<comment type="similarity">
    <text evidence="2">Belongs to the UPF0702 family.</text>
</comment>
<dbReference type="Gene3D" id="3.30.240.20">
    <property type="entry name" value="bsu07140 like domains"/>
    <property type="match status" value="2"/>
</dbReference>
<evidence type="ECO:0000256" key="5">
    <source>
        <dbReference type="ARBA" id="ARBA00022989"/>
    </source>
</evidence>
<evidence type="ECO:0000256" key="7">
    <source>
        <dbReference type="SAM" id="Phobius"/>
    </source>
</evidence>
<dbReference type="InterPro" id="IPR007353">
    <property type="entry name" value="DUF421"/>
</dbReference>
<evidence type="ECO:0000256" key="6">
    <source>
        <dbReference type="ARBA" id="ARBA00023136"/>
    </source>
</evidence>
<feature type="transmembrane region" description="Helical" evidence="7">
    <location>
        <begin position="6"/>
        <end position="25"/>
    </location>
</feature>
<name>A0ABU5CV26_9BACI</name>
<dbReference type="Proteomes" id="UP001275315">
    <property type="component" value="Unassembled WGS sequence"/>
</dbReference>
<feature type="domain" description="YetF C-terminal" evidence="8">
    <location>
        <begin position="81"/>
        <end position="217"/>
    </location>
</feature>
<proteinExistence type="inferred from homology"/>
<feature type="domain" description="YetF-like N-terminal transmembrane" evidence="9">
    <location>
        <begin position="5"/>
        <end position="77"/>
    </location>
</feature>
<keyword evidence="11" id="KW-1185">Reference proteome</keyword>